<dbReference type="RefSeq" id="WP_402381487.1">
    <property type="nucleotide sequence ID" value="NZ_JBIUYY010000006.1"/>
</dbReference>
<keyword evidence="3" id="KW-0949">S-adenosyl-L-methionine</keyword>
<dbReference type="CDD" id="cd02440">
    <property type="entry name" value="AdoMet_MTases"/>
    <property type="match status" value="1"/>
</dbReference>
<dbReference type="Pfam" id="PF01596">
    <property type="entry name" value="Methyltransf_3"/>
    <property type="match status" value="1"/>
</dbReference>
<comment type="caution">
    <text evidence="4">The sequence shown here is derived from an EMBL/GenBank/DDBJ whole genome shotgun (WGS) entry which is preliminary data.</text>
</comment>
<evidence type="ECO:0000256" key="2">
    <source>
        <dbReference type="ARBA" id="ARBA00022679"/>
    </source>
</evidence>
<dbReference type="Proteomes" id="UP001617351">
    <property type="component" value="Unassembled WGS sequence"/>
</dbReference>
<dbReference type="EC" id="2.1.1.-" evidence="4"/>
<keyword evidence="1 4" id="KW-0489">Methyltransferase</keyword>
<sequence>MDRAPGDMKTVRITEDVYAYLLAQTDPPTPVQARLTERTRGLGGPSVMQVPHEQARFLTLLALLTGARRIVEVGTFTGYSTLALAEGLAPGGRVLTCDISPEWTSIAREAWVEAGVADRIDLRIAPALETLRGLPPDQEIDLVFLDADKAGYRAYWDELVPRVRPGGLLLADNTLFGGDAARPDAGGNALAIREFNAHVRADRRVESVLLPVADGLTFARKRRPLGLPQGAYGGHP</sequence>
<accession>A0ABW8EHI2</accession>
<dbReference type="GO" id="GO:0032259">
    <property type="term" value="P:methylation"/>
    <property type="evidence" value="ECO:0007669"/>
    <property type="project" value="UniProtKB-KW"/>
</dbReference>
<dbReference type="SUPFAM" id="SSF53335">
    <property type="entry name" value="S-adenosyl-L-methionine-dependent methyltransferases"/>
    <property type="match status" value="1"/>
</dbReference>
<evidence type="ECO:0000256" key="3">
    <source>
        <dbReference type="ARBA" id="ARBA00022691"/>
    </source>
</evidence>
<reference evidence="4 5" key="1">
    <citation type="submission" date="2024-10" db="EMBL/GenBank/DDBJ databases">
        <title>The Natural Products Discovery Center: Release of the First 8490 Sequenced Strains for Exploring Actinobacteria Biosynthetic Diversity.</title>
        <authorList>
            <person name="Kalkreuter E."/>
            <person name="Kautsar S.A."/>
            <person name="Yang D."/>
            <person name="Bader C.D."/>
            <person name="Teijaro C.N."/>
            <person name="Fluegel L."/>
            <person name="Davis C.M."/>
            <person name="Simpson J.R."/>
            <person name="Lauterbach L."/>
            <person name="Steele A.D."/>
            <person name="Gui C."/>
            <person name="Meng S."/>
            <person name="Li G."/>
            <person name="Viehrig K."/>
            <person name="Ye F."/>
            <person name="Su P."/>
            <person name="Kiefer A.F."/>
            <person name="Nichols A."/>
            <person name="Cepeda A.J."/>
            <person name="Yan W."/>
            <person name="Fan B."/>
            <person name="Jiang Y."/>
            <person name="Adhikari A."/>
            <person name="Zheng C.-J."/>
            <person name="Schuster L."/>
            <person name="Cowan T.M."/>
            <person name="Smanski M.J."/>
            <person name="Chevrette M.G."/>
            <person name="De Carvalho L.P.S."/>
            <person name="Shen B."/>
        </authorList>
    </citation>
    <scope>NUCLEOTIDE SEQUENCE [LARGE SCALE GENOMIC DNA]</scope>
    <source>
        <strain evidence="4 5">NPDC087220</strain>
    </source>
</reference>
<evidence type="ECO:0000313" key="4">
    <source>
        <dbReference type="EMBL" id="MFJ2822693.1"/>
    </source>
</evidence>
<dbReference type="PANTHER" id="PTHR10509:SF14">
    <property type="entry name" value="CAFFEOYL-COA O-METHYLTRANSFERASE 3-RELATED"/>
    <property type="match status" value="1"/>
</dbReference>
<name>A0ABW8EHI2_STRT5</name>
<evidence type="ECO:0000313" key="5">
    <source>
        <dbReference type="Proteomes" id="UP001617351"/>
    </source>
</evidence>
<dbReference type="GO" id="GO:0008168">
    <property type="term" value="F:methyltransferase activity"/>
    <property type="evidence" value="ECO:0007669"/>
    <property type="project" value="UniProtKB-KW"/>
</dbReference>
<gene>
    <name evidence="4" type="ORF">ACIO7M_16470</name>
</gene>
<dbReference type="InterPro" id="IPR050362">
    <property type="entry name" value="Cation-dep_OMT"/>
</dbReference>
<keyword evidence="5" id="KW-1185">Reference proteome</keyword>
<dbReference type="InterPro" id="IPR002935">
    <property type="entry name" value="SAM_O-MeTrfase"/>
</dbReference>
<protein>
    <submittedName>
        <fullName evidence="4">O-methyltransferase</fullName>
        <ecNumber evidence="4">2.1.1.-</ecNumber>
    </submittedName>
</protein>
<dbReference type="EMBL" id="JBIUYY010000006">
    <property type="protein sequence ID" value="MFJ2822693.1"/>
    <property type="molecule type" value="Genomic_DNA"/>
</dbReference>
<dbReference type="InterPro" id="IPR029063">
    <property type="entry name" value="SAM-dependent_MTases_sf"/>
</dbReference>
<organism evidence="4 5">
    <name type="scientific">Streptomyces toxytricini</name>
    <name type="common">Actinomyces toxytricini</name>
    <dbReference type="NCBI Taxonomy" id="67369"/>
    <lineage>
        <taxon>Bacteria</taxon>
        <taxon>Bacillati</taxon>
        <taxon>Actinomycetota</taxon>
        <taxon>Actinomycetes</taxon>
        <taxon>Kitasatosporales</taxon>
        <taxon>Streptomycetaceae</taxon>
        <taxon>Streptomyces</taxon>
    </lineage>
</organism>
<dbReference type="PROSITE" id="PS51682">
    <property type="entry name" value="SAM_OMT_I"/>
    <property type="match status" value="1"/>
</dbReference>
<dbReference type="Gene3D" id="3.40.50.150">
    <property type="entry name" value="Vaccinia Virus protein VP39"/>
    <property type="match status" value="1"/>
</dbReference>
<proteinExistence type="predicted"/>
<evidence type="ECO:0000256" key="1">
    <source>
        <dbReference type="ARBA" id="ARBA00022603"/>
    </source>
</evidence>
<keyword evidence="2 4" id="KW-0808">Transferase</keyword>
<dbReference type="PANTHER" id="PTHR10509">
    <property type="entry name" value="O-METHYLTRANSFERASE-RELATED"/>
    <property type="match status" value="1"/>
</dbReference>